<evidence type="ECO:0000313" key="2">
    <source>
        <dbReference type="Proteomes" id="UP000215914"/>
    </source>
</evidence>
<accession>A0A9K3MZN8</accession>
<dbReference type="EMBL" id="MNCJ02000326">
    <property type="protein sequence ID" value="KAF5781565.1"/>
    <property type="molecule type" value="Genomic_DNA"/>
</dbReference>
<evidence type="ECO:0000313" key="1">
    <source>
        <dbReference type="EMBL" id="KAF5781565.1"/>
    </source>
</evidence>
<name>A0A9K3MZN8_HELAN</name>
<gene>
    <name evidence="1" type="ORF">HanXRQr2_Chr11g0485191</name>
</gene>
<comment type="caution">
    <text evidence="1">The sequence shown here is derived from an EMBL/GenBank/DDBJ whole genome shotgun (WGS) entry which is preliminary data.</text>
</comment>
<organism evidence="1 2">
    <name type="scientific">Helianthus annuus</name>
    <name type="common">Common sunflower</name>
    <dbReference type="NCBI Taxonomy" id="4232"/>
    <lineage>
        <taxon>Eukaryota</taxon>
        <taxon>Viridiplantae</taxon>
        <taxon>Streptophyta</taxon>
        <taxon>Embryophyta</taxon>
        <taxon>Tracheophyta</taxon>
        <taxon>Spermatophyta</taxon>
        <taxon>Magnoliopsida</taxon>
        <taxon>eudicotyledons</taxon>
        <taxon>Gunneridae</taxon>
        <taxon>Pentapetalae</taxon>
        <taxon>asterids</taxon>
        <taxon>campanulids</taxon>
        <taxon>Asterales</taxon>
        <taxon>Asteraceae</taxon>
        <taxon>Asteroideae</taxon>
        <taxon>Heliantheae alliance</taxon>
        <taxon>Heliantheae</taxon>
        <taxon>Helianthus</taxon>
    </lineage>
</organism>
<proteinExistence type="predicted"/>
<protein>
    <submittedName>
        <fullName evidence="1">Uncharacterized protein</fullName>
    </submittedName>
</protein>
<reference evidence="1" key="1">
    <citation type="journal article" date="2017" name="Nature">
        <title>The sunflower genome provides insights into oil metabolism, flowering and Asterid evolution.</title>
        <authorList>
            <person name="Badouin H."/>
            <person name="Gouzy J."/>
            <person name="Grassa C.J."/>
            <person name="Murat F."/>
            <person name="Staton S.E."/>
            <person name="Cottret L."/>
            <person name="Lelandais-Briere C."/>
            <person name="Owens G.L."/>
            <person name="Carrere S."/>
            <person name="Mayjonade B."/>
            <person name="Legrand L."/>
            <person name="Gill N."/>
            <person name="Kane N.C."/>
            <person name="Bowers J.E."/>
            <person name="Hubner S."/>
            <person name="Bellec A."/>
            <person name="Berard A."/>
            <person name="Berges H."/>
            <person name="Blanchet N."/>
            <person name="Boniface M.C."/>
            <person name="Brunel D."/>
            <person name="Catrice O."/>
            <person name="Chaidir N."/>
            <person name="Claudel C."/>
            <person name="Donnadieu C."/>
            <person name="Faraut T."/>
            <person name="Fievet G."/>
            <person name="Helmstetter N."/>
            <person name="King M."/>
            <person name="Knapp S.J."/>
            <person name="Lai Z."/>
            <person name="Le Paslier M.C."/>
            <person name="Lippi Y."/>
            <person name="Lorenzon L."/>
            <person name="Mandel J.R."/>
            <person name="Marage G."/>
            <person name="Marchand G."/>
            <person name="Marquand E."/>
            <person name="Bret-Mestries E."/>
            <person name="Morien E."/>
            <person name="Nambeesan S."/>
            <person name="Nguyen T."/>
            <person name="Pegot-Espagnet P."/>
            <person name="Pouilly N."/>
            <person name="Raftis F."/>
            <person name="Sallet E."/>
            <person name="Schiex T."/>
            <person name="Thomas J."/>
            <person name="Vandecasteele C."/>
            <person name="Vares D."/>
            <person name="Vear F."/>
            <person name="Vautrin S."/>
            <person name="Crespi M."/>
            <person name="Mangin B."/>
            <person name="Burke J.M."/>
            <person name="Salse J."/>
            <person name="Munos S."/>
            <person name="Vincourt P."/>
            <person name="Rieseberg L.H."/>
            <person name="Langlade N.B."/>
        </authorList>
    </citation>
    <scope>NUCLEOTIDE SEQUENCE</scope>
    <source>
        <tissue evidence="1">Leaves</tissue>
    </source>
</reference>
<dbReference type="Proteomes" id="UP000215914">
    <property type="component" value="Unassembled WGS sequence"/>
</dbReference>
<keyword evidence="2" id="KW-1185">Reference proteome</keyword>
<dbReference type="Gramene" id="mRNA:HanXRQr2_Chr11g0485191">
    <property type="protein sequence ID" value="mRNA:HanXRQr2_Chr11g0485191"/>
    <property type="gene ID" value="HanXRQr2_Chr11g0485191"/>
</dbReference>
<sequence>MFDSMSYWSRVKLRASIPRTSLTSTDANSQDKAGKLQNKIDTCDSF</sequence>
<reference evidence="1" key="2">
    <citation type="submission" date="2020-06" db="EMBL/GenBank/DDBJ databases">
        <title>Helianthus annuus Genome sequencing and assembly Release 2.</title>
        <authorList>
            <person name="Gouzy J."/>
            <person name="Langlade N."/>
            <person name="Munos S."/>
        </authorList>
    </citation>
    <scope>NUCLEOTIDE SEQUENCE</scope>
    <source>
        <tissue evidence="1">Leaves</tissue>
    </source>
</reference>
<dbReference type="AlphaFoldDB" id="A0A9K3MZN8"/>